<proteinExistence type="inferred from homology"/>
<dbReference type="RefSeq" id="WP_307446578.1">
    <property type="nucleotide sequence ID" value="NZ_JAUTAL010000001.1"/>
</dbReference>
<evidence type="ECO:0000256" key="5">
    <source>
        <dbReference type="HAMAP-Rule" id="MF_00845"/>
    </source>
</evidence>
<dbReference type="PRINTS" id="PR00420">
    <property type="entry name" value="RNGMNOXGNASE"/>
</dbReference>
<dbReference type="InterPro" id="IPR002938">
    <property type="entry name" value="FAD-bd"/>
</dbReference>
<dbReference type="SUPFAM" id="SSF51905">
    <property type="entry name" value="FAD/NAD(P)-binding domain"/>
    <property type="match status" value="1"/>
</dbReference>
<keyword evidence="3 5" id="KW-0560">Oxidoreductase</keyword>
<dbReference type="PANTHER" id="PTHR46972">
    <property type="entry name" value="MONOOXYGENASE ASQM-RELATED"/>
    <property type="match status" value="1"/>
</dbReference>
<dbReference type="Gene3D" id="3.50.50.60">
    <property type="entry name" value="FAD/NAD(P)-binding domain"/>
    <property type="match status" value="1"/>
</dbReference>
<dbReference type="EMBL" id="JAUTAL010000001">
    <property type="protein sequence ID" value="MDQ1095580.1"/>
    <property type="molecule type" value="Genomic_DNA"/>
</dbReference>
<keyword evidence="8" id="KW-1185">Reference proteome</keyword>
<comment type="caution">
    <text evidence="7">The sequence shown here is derived from an EMBL/GenBank/DDBJ whole genome shotgun (WGS) entry which is preliminary data.</text>
</comment>
<feature type="binding site" evidence="5">
    <location>
        <position position="50"/>
    </location>
    <ligand>
        <name>FAD</name>
        <dbReference type="ChEBI" id="CHEBI:57692"/>
    </ligand>
</feature>
<dbReference type="EC" id="1.14.13.-" evidence="5"/>
<evidence type="ECO:0000256" key="4">
    <source>
        <dbReference type="ARBA" id="ARBA00023033"/>
    </source>
</evidence>
<comment type="cofactor">
    <cofactor evidence="5">
        <name>FAD</name>
        <dbReference type="ChEBI" id="CHEBI:57692"/>
    </cofactor>
</comment>
<sequence length="377" mass="42018">MLLQNKHVAILGAGPVGLTMARLLQLKNVDVTVYERDQNAEIRIWGGTLDLHKTSGQLAMEKAGLLENYYQAAIPMGVNVADKLGHIVFSKEIKPEEQFNNPEINRNSLRTLLFNSLKPDTVVWDRKVTGLKEHNGQWLLQFEQQAAAMADVVIVANGGMSKVRSYITDAKVEETGTLIIQGDVPKPEINCPDFYRLCDGKRLMTAKNGNLLVANPYNSGSLSYGVIFKTPKGPDMDALDFSDQDAVVRYLLQRFSGWGDVYKELFRATTFFVGLPTKKLPLDQPWKIARPLPVTLIGDAAHLMPPFAGQGVNTGLMDAVHLSENLTGGNFESIEAAIQDYEQRMLVYAGEAQKESEENEKQMHDPDFSFTSFIHWT</sequence>
<comment type="similarity">
    <text evidence="5">Belongs to the aromatic-ring hydroxylase family. TetX subfamily.</text>
</comment>
<dbReference type="Pfam" id="PF01494">
    <property type="entry name" value="FAD_binding_3"/>
    <property type="match status" value="1"/>
</dbReference>
<keyword evidence="2 5" id="KW-0274">FAD</keyword>
<keyword evidence="5" id="KW-0963">Cytoplasm</keyword>
<keyword evidence="5" id="KW-0547">Nucleotide-binding</keyword>
<organism evidence="7 8">
    <name type="scientific">Chryseobacterium camelliae</name>
    <dbReference type="NCBI Taxonomy" id="1265445"/>
    <lineage>
        <taxon>Bacteria</taxon>
        <taxon>Pseudomonadati</taxon>
        <taxon>Bacteroidota</taxon>
        <taxon>Flavobacteriia</taxon>
        <taxon>Flavobacteriales</taxon>
        <taxon>Weeksellaceae</taxon>
        <taxon>Chryseobacterium group</taxon>
        <taxon>Chryseobacterium</taxon>
    </lineage>
</organism>
<evidence type="ECO:0000313" key="8">
    <source>
        <dbReference type="Proteomes" id="UP001225072"/>
    </source>
</evidence>
<dbReference type="HAMAP" id="MF_00845">
    <property type="entry name" value="TetX_monooxygenase"/>
    <property type="match status" value="1"/>
</dbReference>
<dbReference type="InterPro" id="IPR043683">
    <property type="entry name" value="TetX_monooxygenase"/>
</dbReference>
<accession>A0ABU0TET4</accession>
<dbReference type="Proteomes" id="UP001225072">
    <property type="component" value="Unassembled WGS sequence"/>
</dbReference>
<feature type="binding site" evidence="5">
    <location>
        <position position="106"/>
    </location>
    <ligand>
        <name>FAD</name>
        <dbReference type="ChEBI" id="CHEBI:57692"/>
    </ligand>
</feature>
<comment type="subunit">
    <text evidence="5">Monomer.</text>
</comment>
<feature type="binding site" evidence="5">
    <location>
        <position position="299"/>
    </location>
    <ligand>
        <name>FAD</name>
        <dbReference type="ChEBI" id="CHEBI:57692"/>
    </ligand>
</feature>
<name>A0ABU0TET4_9FLAO</name>
<evidence type="ECO:0000256" key="3">
    <source>
        <dbReference type="ARBA" id="ARBA00023002"/>
    </source>
</evidence>
<keyword evidence="5" id="KW-0521">NADP</keyword>
<gene>
    <name evidence="7" type="ORF">QE404_000727</name>
</gene>
<dbReference type="PANTHER" id="PTHR46972:SF1">
    <property type="entry name" value="FAD DEPENDENT OXIDOREDUCTASE DOMAIN-CONTAINING PROTEIN"/>
    <property type="match status" value="1"/>
</dbReference>
<comment type="domain">
    <text evidence="5">Consists of an N-terminal FAD-binding domain with a Rossman fold and a C-terminal substrate-binding domain.</text>
</comment>
<evidence type="ECO:0000313" key="7">
    <source>
        <dbReference type="EMBL" id="MDQ1095580.1"/>
    </source>
</evidence>
<comment type="function">
    <text evidence="5">An FAD-requiring monooxygenase active on some tetracycline antibiotic derivatives, which leads to their inactivation. Hydroxylates carbon 11a of tetracycline and some analogs.</text>
</comment>
<keyword evidence="4 5" id="KW-0503">Monooxygenase</keyword>
<dbReference type="GO" id="GO:0004497">
    <property type="term" value="F:monooxygenase activity"/>
    <property type="evidence" value="ECO:0007669"/>
    <property type="project" value="UniProtKB-KW"/>
</dbReference>
<comment type="catalytic activity">
    <reaction evidence="5">
        <text>a tetracycline + NADPH + O2 + H(+) = an 11a-hydroxytetracycline + NADP(+) + H2O</text>
        <dbReference type="Rhea" id="RHEA:61444"/>
        <dbReference type="ChEBI" id="CHEBI:15377"/>
        <dbReference type="ChEBI" id="CHEBI:15378"/>
        <dbReference type="ChEBI" id="CHEBI:15379"/>
        <dbReference type="ChEBI" id="CHEBI:57783"/>
        <dbReference type="ChEBI" id="CHEBI:58349"/>
        <dbReference type="ChEBI" id="CHEBI:144644"/>
        <dbReference type="ChEBI" id="CHEBI:144645"/>
    </reaction>
</comment>
<evidence type="ECO:0000259" key="6">
    <source>
        <dbReference type="Pfam" id="PF01494"/>
    </source>
</evidence>
<protein>
    <recommendedName>
        <fullName evidence="5">Flavin-dependent monooxygenase</fullName>
    </recommendedName>
    <alternativeName>
        <fullName evidence="5">TetX monooxygenase</fullName>
        <shortName evidence="5">TetX</shortName>
        <ecNumber evidence="5">1.14.13.-</ecNumber>
    </alternativeName>
</protein>
<keyword evidence="1 5" id="KW-0285">Flavoprotein</keyword>
<evidence type="ECO:0000256" key="1">
    <source>
        <dbReference type="ARBA" id="ARBA00022630"/>
    </source>
</evidence>
<feature type="domain" description="FAD-binding" evidence="6">
    <location>
        <begin position="7"/>
        <end position="326"/>
    </location>
</feature>
<evidence type="ECO:0000256" key="2">
    <source>
        <dbReference type="ARBA" id="ARBA00022827"/>
    </source>
</evidence>
<feature type="binding site" evidence="5">
    <location>
        <position position="43"/>
    </location>
    <ligand>
        <name>NADPH</name>
        <dbReference type="ChEBI" id="CHEBI:57783"/>
    </ligand>
</feature>
<reference evidence="7 8" key="1">
    <citation type="submission" date="2023-07" db="EMBL/GenBank/DDBJ databases">
        <title>Functional and genomic diversity of the sorghum phyllosphere microbiome.</title>
        <authorList>
            <person name="Shade A."/>
        </authorList>
    </citation>
    <scope>NUCLEOTIDE SEQUENCE [LARGE SCALE GENOMIC DNA]</scope>
    <source>
        <strain evidence="7 8">SORGH_AS_1064</strain>
    </source>
</reference>
<comment type="subcellular location">
    <subcellularLocation>
        <location evidence="5">Cytoplasm</location>
    </subcellularLocation>
</comment>
<dbReference type="InterPro" id="IPR036188">
    <property type="entry name" value="FAD/NAD-bd_sf"/>
</dbReference>